<dbReference type="GO" id="GO:0005524">
    <property type="term" value="F:ATP binding"/>
    <property type="evidence" value="ECO:0007669"/>
    <property type="project" value="UniProtKB-KW"/>
</dbReference>
<comment type="pathway">
    <text evidence="6">Cofactor metabolism; pyridoxal 5'-phosphate salvage; pyridoxal 5'-phosphate from pyridoxal: step 1/1.</text>
</comment>
<dbReference type="NCBIfam" id="TIGR00687">
    <property type="entry name" value="pyridox_kin"/>
    <property type="match status" value="1"/>
</dbReference>
<dbReference type="InterPro" id="IPR013749">
    <property type="entry name" value="PM/HMP-P_kinase-1"/>
</dbReference>
<name>A0A669DJV2_ORENI</name>
<dbReference type="InterPro" id="IPR029056">
    <property type="entry name" value="Ribokinase-like"/>
</dbReference>
<evidence type="ECO:0000256" key="19">
    <source>
        <dbReference type="ARBA" id="ARBA00022990"/>
    </source>
</evidence>
<dbReference type="InterPro" id="IPR004625">
    <property type="entry name" value="PyrdxlKinase"/>
</dbReference>
<accession>A0A669DJV2</accession>
<dbReference type="EC" id="2.7.1.35" evidence="9"/>
<keyword evidence="28" id="KW-1185">Reference proteome</keyword>
<comment type="subcellular location">
    <subcellularLocation>
        <location evidence="3">Cytoplasm</location>
        <location evidence="3">Cytosol</location>
    </subcellularLocation>
</comment>
<comment type="subunit">
    <text evidence="8">Homodimer.</text>
</comment>
<dbReference type="Ensembl" id="ENSONIT00000037012.1">
    <property type="protein sequence ID" value="ENSONIP00000059160.1"/>
    <property type="gene ID" value="ENSONIG00000004377.2"/>
</dbReference>
<comment type="similarity">
    <text evidence="7">Belongs to the pyridoxine kinase family.</text>
</comment>
<evidence type="ECO:0000256" key="2">
    <source>
        <dbReference type="ARBA" id="ARBA00001947"/>
    </source>
</evidence>
<gene>
    <name evidence="27" type="primary">PDXK</name>
    <name evidence="27" type="synonym">LOC100702179</name>
</gene>
<evidence type="ECO:0000256" key="11">
    <source>
        <dbReference type="ARBA" id="ARBA00022490"/>
    </source>
</evidence>
<evidence type="ECO:0000256" key="25">
    <source>
        <dbReference type="ARBA" id="ARBA00048524"/>
    </source>
</evidence>
<organism evidence="27 28">
    <name type="scientific">Oreochromis niloticus</name>
    <name type="common">Nile tilapia</name>
    <name type="synonym">Tilapia nilotica</name>
    <dbReference type="NCBI Taxonomy" id="8128"/>
    <lineage>
        <taxon>Eukaryota</taxon>
        <taxon>Metazoa</taxon>
        <taxon>Chordata</taxon>
        <taxon>Craniata</taxon>
        <taxon>Vertebrata</taxon>
        <taxon>Euteleostomi</taxon>
        <taxon>Actinopterygii</taxon>
        <taxon>Neopterygii</taxon>
        <taxon>Teleostei</taxon>
        <taxon>Neoteleostei</taxon>
        <taxon>Acanthomorphata</taxon>
        <taxon>Ovalentaria</taxon>
        <taxon>Cichlomorphae</taxon>
        <taxon>Cichliformes</taxon>
        <taxon>Cichlidae</taxon>
        <taxon>African cichlids</taxon>
        <taxon>Pseudocrenilabrinae</taxon>
        <taxon>Oreochromini</taxon>
        <taxon>Oreochromis</taxon>
    </lineage>
</organism>
<evidence type="ECO:0000256" key="12">
    <source>
        <dbReference type="ARBA" id="ARBA00022553"/>
    </source>
</evidence>
<dbReference type="Gene3D" id="3.40.1190.20">
    <property type="match status" value="1"/>
</dbReference>
<evidence type="ECO:0000256" key="15">
    <source>
        <dbReference type="ARBA" id="ARBA00022741"/>
    </source>
</evidence>
<evidence type="ECO:0000256" key="14">
    <source>
        <dbReference type="ARBA" id="ARBA00022723"/>
    </source>
</evidence>
<evidence type="ECO:0000259" key="26">
    <source>
        <dbReference type="Pfam" id="PF08543"/>
    </source>
</evidence>
<keyword evidence="18" id="KW-0460">Magnesium</keyword>
<comment type="catalytic activity">
    <reaction evidence="24">
        <text>pyridoxal + ATP = pyridoxal 5'-phosphate + ADP + H(+)</text>
        <dbReference type="Rhea" id="RHEA:10224"/>
        <dbReference type="ChEBI" id="CHEBI:15378"/>
        <dbReference type="ChEBI" id="CHEBI:17310"/>
        <dbReference type="ChEBI" id="CHEBI:30616"/>
        <dbReference type="ChEBI" id="CHEBI:456216"/>
        <dbReference type="ChEBI" id="CHEBI:597326"/>
        <dbReference type="EC" id="2.7.1.35"/>
    </reaction>
    <physiologicalReaction direction="left-to-right" evidence="24">
        <dbReference type="Rhea" id="RHEA:10225"/>
    </physiologicalReaction>
</comment>
<dbReference type="CDD" id="cd01173">
    <property type="entry name" value="pyridoxal_pyridoxamine_kinase"/>
    <property type="match status" value="1"/>
</dbReference>
<evidence type="ECO:0000313" key="27">
    <source>
        <dbReference type="Ensembl" id="ENSONIP00000059160.1"/>
    </source>
</evidence>
<keyword evidence="14" id="KW-0479">Metal-binding</keyword>
<evidence type="ECO:0000256" key="9">
    <source>
        <dbReference type="ARBA" id="ARBA00012104"/>
    </source>
</evidence>
<reference evidence="27" key="2">
    <citation type="submission" date="2025-09" db="UniProtKB">
        <authorList>
            <consortium name="Ensembl"/>
        </authorList>
    </citation>
    <scope>IDENTIFICATION</scope>
</reference>
<feature type="domain" description="Pyridoxamine kinase/Phosphomethylpyrimidine kinase" evidence="26">
    <location>
        <begin position="123"/>
        <end position="268"/>
    </location>
</feature>
<keyword evidence="17" id="KW-0067">ATP-binding</keyword>
<proteinExistence type="inferred from homology"/>
<keyword evidence="19" id="KW-0007">Acetylation</keyword>
<keyword evidence="16" id="KW-0418">Kinase</keyword>
<evidence type="ECO:0000256" key="20">
    <source>
        <dbReference type="ARBA" id="ARBA00023053"/>
    </source>
</evidence>
<dbReference type="PANTHER" id="PTHR10534:SF2">
    <property type="entry name" value="PYRIDOXAL KINASE"/>
    <property type="match status" value="1"/>
</dbReference>
<keyword evidence="15" id="KW-0547">Nucleotide-binding</keyword>
<dbReference type="FunFam" id="3.40.1190.20:FF:000007">
    <property type="entry name" value="Pyridoxal kinase"/>
    <property type="match status" value="1"/>
</dbReference>
<evidence type="ECO:0000256" key="1">
    <source>
        <dbReference type="ARBA" id="ARBA00001946"/>
    </source>
</evidence>
<evidence type="ECO:0000256" key="16">
    <source>
        <dbReference type="ARBA" id="ARBA00022777"/>
    </source>
</evidence>
<evidence type="ECO:0000256" key="3">
    <source>
        <dbReference type="ARBA" id="ARBA00004514"/>
    </source>
</evidence>
<comment type="function">
    <text evidence="22">Catalyzes the phosphorylation of the dietary vitamin B6 vitamers pyridoxal (PL), pyridoxine (PN) and pyridoxamine (PM) to form pyridoxal 5'-phosphate (PLP), pyridoxine 5'-phosphate (PNP) and pyridoxamine 5'-phosphate (PMP), respectively. PLP is the active form of vitamin B6, and acts as a cofactor for over 140 different enzymatic reactions.</text>
</comment>
<dbReference type="SUPFAM" id="SSF53613">
    <property type="entry name" value="Ribokinase-like"/>
    <property type="match status" value="1"/>
</dbReference>
<evidence type="ECO:0000313" key="28">
    <source>
        <dbReference type="Proteomes" id="UP000005207"/>
    </source>
</evidence>
<protein>
    <recommendedName>
        <fullName evidence="10">Pyridoxal kinase</fullName>
        <ecNumber evidence="9">2.7.1.35</ecNumber>
    </recommendedName>
    <alternativeName>
        <fullName evidence="21">Pyridoxine kinase</fullName>
    </alternativeName>
</protein>
<evidence type="ECO:0000256" key="23">
    <source>
        <dbReference type="ARBA" id="ARBA00047310"/>
    </source>
</evidence>
<dbReference type="PANTHER" id="PTHR10534">
    <property type="entry name" value="PYRIDOXAL KINASE"/>
    <property type="match status" value="1"/>
</dbReference>
<comment type="cofactor">
    <cofactor evidence="2">
        <name>Zn(2+)</name>
        <dbReference type="ChEBI" id="CHEBI:29105"/>
    </cofactor>
</comment>
<evidence type="ECO:0000256" key="6">
    <source>
        <dbReference type="ARBA" id="ARBA00005210"/>
    </source>
</evidence>
<dbReference type="GO" id="GO:0046872">
    <property type="term" value="F:metal ion binding"/>
    <property type="evidence" value="ECO:0007669"/>
    <property type="project" value="UniProtKB-KW"/>
</dbReference>
<evidence type="ECO:0000256" key="22">
    <source>
        <dbReference type="ARBA" id="ARBA00045787"/>
    </source>
</evidence>
<evidence type="ECO:0000256" key="24">
    <source>
        <dbReference type="ARBA" id="ARBA00047377"/>
    </source>
</evidence>
<comment type="catalytic activity">
    <reaction evidence="25">
        <text>pyridoxine + ATP = pyridoxine 5'-phosphate + ADP + H(+)</text>
        <dbReference type="Rhea" id="RHEA:25108"/>
        <dbReference type="ChEBI" id="CHEBI:15378"/>
        <dbReference type="ChEBI" id="CHEBI:16709"/>
        <dbReference type="ChEBI" id="CHEBI:30616"/>
        <dbReference type="ChEBI" id="CHEBI:58589"/>
        <dbReference type="ChEBI" id="CHEBI:456216"/>
        <dbReference type="EC" id="2.7.1.35"/>
    </reaction>
    <physiologicalReaction direction="left-to-right" evidence="25">
        <dbReference type="Rhea" id="RHEA:25109"/>
    </physiologicalReaction>
</comment>
<evidence type="ECO:0000256" key="4">
    <source>
        <dbReference type="ARBA" id="ARBA00004750"/>
    </source>
</evidence>
<dbReference type="Proteomes" id="UP000005207">
    <property type="component" value="Unplaced"/>
</dbReference>
<dbReference type="GO" id="GO:0009443">
    <property type="term" value="P:pyridoxal 5'-phosphate salvage"/>
    <property type="evidence" value="ECO:0007669"/>
    <property type="project" value="InterPro"/>
</dbReference>
<evidence type="ECO:0000256" key="13">
    <source>
        <dbReference type="ARBA" id="ARBA00022679"/>
    </source>
</evidence>
<dbReference type="GeneTree" id="ENSGT00390000003874"/>
<evidence type="ECO:0000256" key="5">
    <source>
        <dbReference type="ARBA" id="ARBA00004835"/>
    </source>
</evidence>
<evidence type="ECO:0000256" key="17">
    <source>
        <dbReference type="ARBA" id="ARBA00022840"/>
    </source>
</evidence>
<comment type="cofactor">
    <cofactor evidence="1">
        <name>Mg(2+)</name>
        <dbReference type="ChEBI" id="CHEBI:18420"/>
    </cofactor>
</comment>
<sequence>MECRVLSIQSHVVRGYVGNKSATFPLQVLGFEVDSINSVQFSNHTGYAHWKGQVLTAEELNVLYEGIKLNNVNHYDYILTGYSRDISFLETVVDIIKELKKANPSLIYVFCCCCCCCLFQYVPENLLPVYKNKVVPLADILTPNQFEAELLTGRKINTEEDAIEVMDLLHKMGPETVVLTSTDLPSKQGDQFLVALGSQKIKKPDGTNTDQKICMDIPKVDAVFVGTGDLFAAMMLAWTHHHPKDLKTACEKTVSVMHHVIKRTITYANEMAGPGKRPTPAQLELRMVQSKADIENPTIVVEAKVLQKSSQ</sequence>
<evidence type="ECO:0000256" key="8">
    <source>
        <dbReference type="ARBA" id="ARBA00011738"/>
    </source>
</evidence>
<comment type="pathway">
    <text evidence="5">Cofactor metabolism; pyridoxal 5'-phosphate salvage; pyridoxine 5'-phosphate from pyridoxine: step 1/1.</text>
</comment>
<dbReference type="AlphaFoldDB" id="A0A669DJV2"/>
<dbReference type="Pfam" id="PF08543">
    <property type="entry name" value="Phos_pyr_kin"/>
    <property type="match status" value="1"/>
</dbReference>
<evidence type="ECO:0000256" key="10">
    <source>
        <dbReference type="ARBA" id="ARBA00018134"/>
    </source>
</evidence>
<dbReference type="UniPathway" id="UPA01068">
    <property type="reaction ID" value="UER00298"/>
</dbReference>
<keyword evidence="20" id="KW-0915">Sodium</keyword>
<dbReference type="GO" id="GO:0005829">
    <property type="term" value="C:cytosol"/>
    <property type="evidence" value="ECO:0007669"/>
    <property type="project" value="UniProtKB-SubCell"/>
</dbReference>
<evidence type="ECO:0000256" key="18">
    <source>
        <dbReference type="ARBA" id="ARBA00022842"/>
    </source>
</evidence>
<keyword evidence="11" id="KW-0963">Cytoplasm</keyword>
<evidence type="ECO:0000256" key="21">
    <source>
        <dbReference type="ARBA" id="ARBA00032808"/>
    </source>
</evidence>
<keyword evidence="13" id="KW-0808">Transferase</keyword>
<comment type="catalytic activity">
    <reaction evidence="23">
        <text>pyridoxamine + ATP = pyridoxamine 5'-phosphate + ADP + H(+)</text>
        <dbReference type="Rhea" id="RHEA:25104"/>
        <dbReference type="ChEBI" id="CHEBI:15378"/>
        <dbReference type="ChEBI" id="CHEBI:30616"/>
        <dbReference type="ChEBI" id="CHEBI:57761"/>
        <dbReference type="ChEBI" id="CHEBI:58451"/>
        <dbReference type="ChEBI" id="CHEBI:456216"/>
        <dbReference type="EC" id="2.7.1.35"/>
    </reaction>
    <physiologicalReaction direction="left-to-right" evidence="23">
        <dbReference type="Rhea" id="RHEA:25105"/>
    </physiologicalReaction>
</comment>
<keyword evidence="12" id="KW-0597">Phosphoprotein</keyword>
<dbReference type="GO" id="GO:0008478">
    <property type="term" value="F:pyridoxal kinase activity"/>
    <property type="evidence" value="ECO:0007669"/>
    <property type="project" value="UniProtKB-EC"/>
</dbReference>
<reference evidence="27" key="1">
    <citation type="submission" date="2025-08" db="UniProtKB">
        <authorList>
            <consortium name="Ensembl"/>
        </authorList>
    </citation>
    <scope>IDENTIFICATION</scope>
</reference>
<evidence type="ECO:0000256" key="7">
    <source>
        <dbReference type="ARBA" id="ARBA00008805"/>
    </source>
</evidence>
<comment type="pathway">
    <text evidence="4">Cofactor metabolism; pyridoxal 5'-phosphate salvage; pyridoxamine 5'-phosphate from pyridoxamine: step 1/1.</text>
</comment>